<gene>
    <name evidence="2" type="ORF">BDZ94DRAFT_1247902</name>
</gene>
<feature type="transmembrane region" description="Helical" evidence="1">
    <location>
        <begin position="65"/>
        <end position="87"/>
    </location>
</feature>
<keyword evidence="1" id="KW-0472">Membrane</keyword>
<reference evidence="2" key="1">
    <citation type="submission" date="2020-11" db="EMBL/GenBank/DDBJ databases">
        <authorList>
            <consortium name="DOE Joint Genome Institute"/>
            <person name="Ahrendt S."/>
            <person name="Riley R."/>
            <person name="Andreopoulos W."/>
            <person name="Labutti K."/>
            <person name="Pangilinan J."/>
            <person name="Ruiz-Duenas F.J."/>
            <person name="Barrasa J.M."/>
            <person name="Sanchez-Garcia M."/>
            <person name="Camarero S."/>
            <person name="Miyauchi S."/>
            <person name="Serrano A."/>
            <person name="Linde D."/>
            <person name="Babiker R."/>
            <person name="Drula E."/>
            <person name="Ayuso-Fernandez I."/>
            <person name="Pacheco R."/>
            <person name="Padilla G."/>
            <person name="Ferreira P."/>
            <person name="Barriuso J."/>
            <person name="Kellner H."/>
            <person name="Castanera R."/>
            <person name="Alfaro M."/>
            <person name="Ramirez L."/>
            <person name="Pisabarro A.G."/>
            <person name="Kuo A."/>
            <person name="Tritt A."/>
            <person name="Lipzen A."/>
            <person name="He G."/>
            <person name="Yan M."/>
            <person name="Ng V."/>
            <person name="Cullen D."/>
            <person name="Martin F."/>
            <person name="Rosso M.-N."/>
            <person name="Henrissat B."/>
            <person name="Hibbett D."/>
            <person name="Martinez A.T."/>
            <person name="Grigoriev I.V."/>
        </authorList>
    </citation>
    <scope>NUCLEOTIDE SEQUENCE</scope>
    <source>
        <strain evidence="2">CBS 247.69</strain>
    </source>
</reference>
<protein>
    <submittedName>
        <fullName evidence="2">Uncharacterized protein</fullName>
    </submittedName>
</protein>
<comment type="caution">
    <text evidence="2">The sequence shown here is derived from an EMBL/GenBank/DDBJ whole genome shotgun (WGS) entry which is preliminary data.</text>
</comment>
<dbReference type="OrthoDB" id="3242376at2759"/>
<keyword evidence="3" id="KW-1185">Reference proteome</keyword>
<proteinExistence type="predicted"/>
<feature type="transmembrane region" description="Helical" evidence="1">
    <location>
        <begin position="107"/>
        <end position="127"/>
    </location>
</feature>
<keyword evidence="1" id="KW-0812">Transmembrane</keyword>
<feature type="transmembrane region" description="Helical" evidence="1">
    <location>
        <begin position="15"/>
        <end position="36"/>
    </location>
</feature>
<evidence type="ECO:0000313" key="2">
    <source>
        <dbReference type="EMBL" id="KAF9467857.1"/>
    </source>
</evidence>
<dbReference type="EMBL" id="MU150235">
    <property type="protein sequence ID" value="KAF9467857.1"/>
    <property type="molecule type" value="Genomic_DNA"/>
</dbReference>
<evidence type="ECO:0000313" key="3">
    <source>
        <dbReference type="Proteomes" id="UP000807353"/>
    </source>
</evidence>
<name>A0A9P6CIX6_9AGAR</name>
<sequence>MLTLRAYAVYHNNKLVIGLLSTIWIAHLALMIYALAKGINGGEIEIPHKTVAIFAPLSFRKNSGIIYILPAIAFDIIAGAFLTFGLYQRSGSYRAKTPLVKLIIQDGLLYFMVVFMSNLAWVLLHIFKSNDWTFSARVVEFVPLEIITTVMIGRLTLNLRMCDPTGTELTFQTMTLRFRQRASTVTL</sequence>
<organism evidence="2 3">
    <name type="scientific">Collybia nuda</name>
    <dbReference type="NCBI Taxonomy" id="64659"/>
    <lineage>
        <taxon>Eukaryota</taxon>
        <taxon>Fungi</taxon>
        <taxon>Dikarya</taxon>
        <taxon>Basidiomycota</taxon>
        <taxon>Agaricomycotina</taxon>
        <taxon>Agaricomycetes</taxon>
        <taxon>Agaricomycetidae</taxon>
        <taxon>Agaricales</taxon>
        <taxon>Tricholomatineae</taxon>
        <taxon>Clitocybaceae</taxon>
        <taxon>Collybia</taxon>
    </lineage>
</organism>
<keyword evidence="1" id="KW-1133">Transmembrane helix</keyword>
<accession>A0A9P6CIX6</accession>
<evidence type="ECO:0000256" key="1">
    <source>
        <dbReference type="SAM" id="Phobius"/>
    </source>
</evidence>
<dbReference type="Proteomes" id="UP000807353">
    <property type="component" value="Unassembled WGS sequence"/>
</dbReference>
<dbReference type="AlphaFoldDB" id="A0A9P6CIX6"/>